<reference evidence="2 3" key="1">
    <citation type="journal article" date="2019" name="Microb. Cell Fact.">
        <title>Exploring novel herbicidin analogues by transcriptional regulator overexpression and MS/MS molecular networking.</title>
        <authorList>
            <person name="Shi Y."/>
            <person name="Gu R."/>
            <person name="Li Y."/>
            <person name="Wang X."/>
            <person name="Ren W."/>
            <person name="Li X."/>
            <person name="Wang L."/>
            <person name="Xie Y."/>
            <person name="Hong B."/>
        </authorList>
    </citation>
    <scope>NUCLEOTIDE SEQUENCE [LARGE SCALE GENOMIC DNA]</scope>
    <source>
        <strain evidence="2 3">US-43</strain>
    </source>
</reference>
<organism evidence="2 3">
    <name type="scientific">Streptomyces mobaraensis</name>
    <name type="common">Streptoverticillium mobaraense</name>
    <dbReference type="NCBI Taxonomy" id="35621"/>
    <lineage>
        <taxon>Bacteria</taxon>
        <taxon>Bacillati</taxon>
        <taxon>Actinomycetota</taxon>
        <taxon>Actinomycetes</taxon>
        <taxon>Kitasatosporales</taxon>
        <taxon>Streptomycetaceae</taxon>
        <taxon>Streptomyces</taxon>
    </lineage>
</organism>
<dbReference type="AlphaFoldDB" id="A0A5N5W477"/>
<dbReference type="RefSeq" id="WP_152264621.1">
    <property type="nucleotide sequence ID" value="NZ_VOKX01000070.1"/>
</dbReference>
<evidence type="ECO:0000313" key="3">
    <source>
        <dbReference type="Proteomes" id="UP000327000"/>
    </source>
</evidence>
<accession>A0A5N5W477</accession>
<gene>
    <name evidence="2" type="ORF">FRZ00_21465</name>
</gene>
<name>A0A5N5W477_STRMB</name>
<keyword evidence="1" id="KW-0812">Transmembrane</keyword>
<dbReference type="EMBL" id="VOKX01000070">
    <property type="protein sequence ID" value="KAB7839507.1"/>
    <property type="molecule type" value="Genomic_DNA"/>
</dbReference>
<dbReference type="Proteomes" id="UP000327000">
    <property type="component" value="Unassembled WGS sequence"/>
</dbReference>
<feature type="transmembrane region" description="Helical" evidence="1">
    <location>
        <begin position="9"/>
        <end position="31"/>
    </location>
</feature>
<sequence>MTRFPLLRLLAQAFLCGMAGALVVTCVWLVAAGKTPSPMVSLVCAQLVTTAWSLIQAARFRRKWQAVLASYNEPALGEGIDIPHRPPADKKEGSR</sequence>
<evidence type="ECO:0000256" key="1">
    <source>
        <dbReference type="SAM" id="Phobius"/>
    </source>
</evidence>
<comment type="caution">
    <text evidence="2">The sequence shown here is derived from an EMBL/GenBank/DDBJ whole genome shotgun (WGS) entry which is preliminary data.</text>
</comment>
<dbReference type="OrthoDB" id="4337042at2"/>
<proteinExistence type="predicted"/>
<keyword evidence="1" id="KW-1133">Transmembrane helix</keyword>
<keyword evidence="1" id="KW-0472">Membrane</keyword>
<protein>
    <submittedName>
        <fullName evidence="2">Uncharacterized protein</fullName>
    </submittedName>
</protein>
<evidence type="ECO:0000313" key="2">
    <source>
        <dbReference type="EMBL" id="KAB7839507.1"/>
    </source>
</evidence>
<keyword evidence="3" id="KW-1185">Reference proteome</keyword>